<comment type="caution">
    <text evidence="12">The sequence shown here is derived from an EMBL/GenBank/DDBJ whole genome shotgun (WGS) entry which is preliminary data.</text>
</comment>
<dbReference type="Pfam" id="PF00486">
    <property type="entry name" value="Trans_reg_C"/>
    <property type="match status" value="1"/>
</dbReference>
<dbReference type="PANTHER" id="PTHR48111:SF54">
    <property type="entry name" value="STAGE 0 SPORULATION PROTEIN A HOMOLOG"/>
    <property type="match status" value="1"/>
</dbReference>
<proteinExistence type="predicted"/>
<keyword evidence="3" id="KW-0902">Two-component regulatory system</keyword>
<name>A0A9D1REI7_9FIRM</name>
<feature type="DNA-binding region" description="OmpR/PhoB-type" evidence="9">
    <location>
        <begin position="135"/>
        <end position="234"/>
    </location>
</feature>
<dbReference type="GO" id="GO:0005829">
    <property type="term" value="C:cytosol"/>
    <property type="evidence" value="ECO:0007669"/>
    <property type="project" value="TreeGrafter"/>
</dbReference>
<dbReference type="PROSITE" id="PS51755">
    <property type="entry name" value="OMPR_PHOB"/>
    <property type="match status" value="1"/>
</dbReference>
<organism evidence="12 13">
    <name type="scientific">Candidatus Eubacterium faecipullorum</name>
    <dbReference type="NCBI Taxonomy" id="2838571"/>
    <lineage>
        <taxon>Bacteria</taxon>
        <taxon>Bacillati</taxon>
        <taxon>Bacillota</taxon>
        <taxon>Clostridia</taxon>
        <taxon>Eubacteriales</taxon>
        <taxon>Eubacteriaceae</taxon>
        <taxon>Eubacterium</taxon>
    </lineage>
</organism>
<dbReference type="SUPFAM" id="SSF52172">
    <property type="entry name" value="CheY-like"/>
    <property type="match status" value="1"/>
</dbReference>
<dbReference type="Proteomes" id="UP000824205">
    <property type="component" value="Unassembled WGS sequence"/>
</dbReference>
<keyword evidence="6" id="KW-0804">Transcription</keyword>
<dbReference type="PROSITE" id="PS50110">
    <property type="entry name" value="RESPONSE_REGULATORY"/>
    <property type="match status" value="1"/>
</dbReference>
<evidence type="ECO:0000313" key="13">
    <source>
        <dbReference type="Proteomes" id="UP000824205"/>
    </source>
</evidence>
<dbReference type="GO" id="GO:0000156">
    <property type="term" value="F:phosphorelay response regulator activity"/>
    <property type="evidence" value="ECO:0007669"/>
    <property type="project" value="TreeGrafter"/>
</dbReference>
<dbReference type="CDD" id="cd00383">
    <property type="entry name" value="trans_reg_C"/>
    <property type="match status" value="1"/>
</dbReference>
<dbReference type="GO" id="GO:0006355">
    <property type="term" value="P:regulation of DNA-templated transcription"/>
    <property type="evidence" value="ECO:0007669"/>
    <property type="project" value="InterPro"/>
</dbReference>
<dbReference type="CDD" id="cd17574">
    <property type="entry name" value="REC_OmpR"/>
    <property type="match status" value="1"/>
</dbReference>
<dbReference type="FunFam" id="3.40.50.2300:FF:000001">
    <property type="entry name" value="DNA-binding response regulator PhoB"/>
    <property type="match status" value="1"/>
</dbReference>
<keyword evidence="5 9" id="KW-0238">DNA-binding</keyword>
<dbReference type="Gene3D" id="3.40.50.2300">
    <property type="match status" value="1"/>
</dbReference>
<dbReference type="SMART" id="SM00862">
    <property type="entry name" value="Trans_reg_C"/>
    <property type="match status" value="1"/>
</dbReference>
<dbReference type="SMART" id="SM00448">
    <property type="entry name" value="REC"/>
    <property type="match status" value="1"/>
</dbReference>
<keyword evidence="4" id="KW-0805">Transcription regulation</keyword>
<evidence type="ECO:0000256" key="4">
    <source>
        <dbReference type="ARBA" id="ARBA00023015"/>
    </source>
</evidence>
<evidence type="ECO:0000256" key="1">
    <source>
        <dbReference type="ARBA" id="ARBA00018672"/>
    </source>
</evidence>
<reference evidence="12" key="1">
    <citation type="journal article" date="2021" name="PeerJ">
        <title>Extensive microbial diversity within the chicken gut microbiome revealed by metagenomics and culture.</title>
        <authorList>
            <person name="Gilroy R."/>
            <person name="Ravi A."/>
            <person name="Getino M."/>
            <person name="Pursley I."/>
            <person name="Horton D.L."/>
            <person name="Alikhan N.F."/>
            <person name="Baker D."/>
            <person name="Gharbi K."/>
            <person name="Hall N."/>
            <person name="Watson M."/>
            <person name="Adriaenssens E.M."/>
            <person name="Foster-Nyarko E."/>
            <person name="Jarju S."/>
            <person name="Secka A."/>
            <person name="Antonio M."/>
            <person name="Oren A."/>
            <person name="Chaudhuri R.R."/>
            <person name="La Ragione R."/>
            <person name="Hildebrand F."/>
            <person name="Pallen M.J."/>
        </authorList>
    </citation>
    <scope>NUCLEOTIDE SEQUENCE</scope>
    <source>
        <strain evidence="12">421</strain>
    </source>
</reference>
<reference evidence="12" key="2">
    <citation type="submission" date="2021-04" db="EMBL/GenBank/DDBJ databases">
        <authorList>
            <person name="Gilroy R."/>
        </authorList>
    </citation>
    <scope>NUCLEOTIDE SEQUENCE</scope>
    <source>
        <strain evidence="12">421</strain>
    </source>
</reference>
<evidence type="ECO:0000313" key="12">
    <source>
        <dbReference type="EMBL" id="HIW86229.1"/>
    </source>
</evidence>
<dbReference type="PANTHER" id="PTHR48111">
    <property type="entry name" value="REGULATOR OF RPOS"/>
    <property type="match status" value="1"/>
</dbReference>
<dbReference type="Gene3D" id="1.10.10.10">
    <property type="entry name" value="Winged helix-like DNA-binding domain superfamily/Winged helix DNA-binding domain"/>
    <property type="match status" value="1"/>
</dbReference>
<evidence type="ECO:0000256" key="3">
    <source>
        <dbReference type="ARBA" id="ARBA00023012"/>
    </source>
</evidence>
<dbReference type="FunFam" id="1.10.10.10:FF:000018">
    <property type="entry name" value="DNA-binding response regulator ResD"/>
    <property type="match status" value="1"/>
</dbReference>
<dbReference type="EMBL" id="DXGE01000031">
    <property type="protein sequence ID" value="HIW86229.1"/>
    <property type="molecule type" value="Genomic_DNA"/>
</dbReference>
<comment type="function">
    <text evidence="7">May play the central regulatory role in sporulation. It may be an element of the effector pathway responsible for the activation of sporulation genes in response to nutritional stress. Spo0A may act in concert with spo0H (a sigma factor) to control the expression of some genes that are critical to the sporulation process.</text>
</comment>
<evidence type="ECO:0000259" key="10">
    <source>
        <dbReference type="PROSITE" id="PS50110"/>
    </source>
</evidence>
<dbReference type="Gene3D" id="6.10.250.690">
    <property type="match status" value="1"/>
</dbReference>
<dbReference type="InterPro" id="IPR011006">
    <property type="entry name" value="CheY-like_superfamily"/>
</dbReference>
<dbReference type="InterPro" id="IPR001867">
    <property type="entry name" value="OmpR/PhoB-type_DNA-bd"/>
</dbReference>
<dbReference type="InterPro" id="IPR039420">
    <property type="entry name" value="WalR-like"/>
</dbReference>
<dbReference type="Pfam" id="PF00072">
    <property type="entry name" value="Response_reg"/>
    <property type="match status" value="1"/>
</dbReference>
<evidence type="ECO:0000256" key="5">
    <source>
        <dbReference type="ARBA" id="ARBA00023125"/>
    </source>
</evidence>
<evidence type="ECO:0000259" key="11">
    <source>
        <dbReference type="PROSITE" id="PS51755"/>
    </source>
</evidence>
<evidence type="ECO:0000256" key="6">
    <source>
        <dbReference type="ARBA" id="ARBA00023163"/>
    </source>
</evidence>
<evidence type="ECO:0000256" key="7">
    <source>
        <dbReference type="ARBA" id="ARBA00024867"/>
    </source>
</evidence>
<dbReference type="GO" id="GO:0032993">
    <property type="term" value="C:protein-DNA complex"/>
    <property type="evidence" value="ECO:0007669"/>
    <property type="project" value="TreeGrafter"/>
</dbReference>
<protein>
    <recommendedName>
        <fullName evidence="1">Stage 0 sporulation protein A homolog</fullName>
    </recommendedName>
</protein>
<dbReference type="InterPro" id="IPR001789">
    <property type="entry name" value="Sig_transdc_resp-reg_receiver"/>
</dbReference>
<sequence length="239" mass="27383">MKKVLVAEDEESIREFIVINLTRSGYDVEQAENGAVALDLFSKDEAAFDVAILDIMMPEVDGLTVCKELRKRSSDLGIIMLSAKTQEMDKVTGLLVGADDYVTKPFSPSELMARVDAVYRRVEMMRGFRKVDYSQDIIRLDEFELNLRNRTLSKAGKPVELTQVEFQIVEYFFKNPNAALSRTNILKHVWGENYYGDEKIVDVNIRRLRMKIEDNPSSPVRLVTIWGLGYKWITSDNKS</sequence>
<feature type="modified residue" description="4-aspartylphosphate" evidence="8">
    <location>
        <position position="54"/>
    </location>
</feature>
<dbReference type="GO" id="GO:0000976">
    <property type="term" value="F:transcription cis-regulatory region binding"/>
    <property type="evidence" value="ECO:0007669"/>
    <property type="project" value="TreeGrafter"/>
</dbReference>
<dbReference type="InterPro" id="IPR036388">
    <property type="entry name" value="WH-like_DNA-bd_sf"/>
</dbReference>
<dbReference type="AlphaFoldDB" id="A0A9D1REI7"/>
<feature type="domain" description="Response regulatory" evidence="10">
    <location>
        <begin position="3"/>
        <end position="119"/>
    </location>
</feature>
<evidence type="ECO:0000256" key="8">
    <source>
        <dbReference type="PROSITE-ProRule" id="PRU00169"/>
    </source>
</evidence>
<feature type="domain" description="OmpR/PhoB-type" evidence="11">
    <location>
        <begin position="135"/>
        <end position="234"/>
    </location>
</feature>
<keyword evidence="2 8" id="KW-0597">Phosphoprotein</keyword>
<gene>
    <name evidence="12" type="ORF">IAA48_06995</name>
</gene>
<evidence type="ECO:0000256" key="9">
    <source>
        <dbReference type="PROSITE-ProRule" id="PRU01091"/>
    </source>
</evidence>
<evidence type="ECO:0000256" key="2">
    <source>
        <dbReference type="ARBA" id="ARBA00022553"/>
    </source>
</evidence>
<accession>A0A9D1REI7</accession>